<dbReference type="Proteomes" id="UP000199199">
    <property type="component" value="Unassembled WGS sequence"/>
</dbReference>
<name>A0A1I6SY70_9EURY</name>
<reference evidence="2" key="1">
    <citation type="submission" date="2016-10" db="EMBL/GenBank/DDBJ databases">
        <authorList>
            <person name="Varghese N."/>
            <person name="Submissions S."/>
        </authorList>
    </citation>
    <scope>NUCLEOTIDE SEQUENCE [LARGE SCALE GENOMIC DNA]</scope>
    <source>
        <strain evidence="2">DSM 22427</strain>
    </source>
</reference>
<evidence type="ECO:0000313" key="1">
    <source>
        <dbReference type="EMBL" id="SFS81925.1"/>
    </source>
</evidence>
<dbReference type="EMBL" id="FOZS01000002">
    <property type="protein sequence ID" value="SFS81925.1"/>
    <property type="molecule type" value="Genomic_DNA"/>
</dbReference>
<gene>
    <name evidence="1" type="ORF">SAMN04488556_2995</name>
</gene>
<dbReference type="AlphaFoldDB" id="A0A1I6SY70"/>
<keyword evidence="2" id="KW-1185">Reference proteome</keyword>
<organism evidence="1 2">
    <name type="scientific">Halostagnicola kamekurae</name>
    <dbReference type="NCBI Taxonomy" id="619731"/>
    <lineage>
        <taxon>Archaea</taxon>
        <taxon>Methanobacteriati</taxon>
        <taxon>Methanobacteriota</taxon>
        <taxon>Stenosarchaea group</taxon>
        <taxon>Halobacteria</taxon>
        <taxon>Halobacteriales</taxon>
        <taxon>Natrialbaceae</taxon>
        <taxon>Halostagnicola</taxon>
    </lineage>
</organism>
<proteinExistence type="predicted"/>
<evidence type="ECO:0000313" key="2">
    <source>
        <dbReference type="Proteomes" id="UP000199199"/>
    </source>
</evidence>
<dbReference type="OrthoDB" id="190060at2157"/>
<accession>A0A1I6SY70</accession>
<dbReference type="RefSeq" id="WP_050051083.1">
    <property type="nucleotide sequence ID" value="NZ_FOZS01000002.1"/>
</dbReference>
<protein>
    <submittedName>
        <fullName evidence="1">Uncharacterized protein</fullName>
    </submittedName>
</protein>
<sequence length="73" mass="8921">MQPDIVDPTDRRVLERNYDYAQKNLWILSMWYEYDVQRMIELLAINDVQLSANDEKRFGEYYESVRAERSDRV</sequence>